<reference evidence="2" key="1">
    <citation type="journal article" date="2013" name="Genome Announc.">
        <title>Complete Chromosome Sequence of Carnobacterium maltaromaticum LMA 28.</title>
        <authorList>
            <person name="Cailliez-Grimal C."/>
            <person name="Chaillou S."/>
            <person name="Anba-Mondoloni J."/>
            <person name="Loux V."/>
            <person name="Afzal M.I."/>
            <person name="Rahman A."/>
            <person name="Kergourlay G."/>
            <person name="Champomier-Verges M.C."/>
            <person name="Zagorec M."/>
            <person name="Dalgaard P."/>
            <person name="Leisner J.J."/>
            <person name="Prevost H."/>
            <person name="Revol-Junelles A.M."/>
            <person name="Borges F."/>
        </authorList>
    </citation>
    <scope>NUCLEOTIDE SEQUENCE</scope>
    <source>
        <strain evidence="2">LMA28</strain>
    </source>
</reference>
<evidence type="ECO:0000313" key="1">
    <source>
        <dbReference type="EMBL" id="CCO11588.2"/>
    </source>
</evidence>
<dbReference type="HOGENOM" id="CLU_1254334_0_0_9"/>
<dbReference type="KEGG" id="cml:BN424_2148"/>
<accession>K8EIB9</accession>
<protein>
    <submittedName>
        <fullName evidence="1">Uncharacterized protein</fullName>
    </submittedName>
</protein>
<dbReference type="Proteomes" id="UP000000212">
    <property type="component" value="Chromosome"/>
</dbReference>
<keyword evidence="2" id="KW-1185">Reference proteome</keyword>
<evidence type="ECO:0000313" key="2">
    <source>
        <dbReference type="Proteomes" id="UP000000212"/>
    </source>
</evidence>
<organism evidence="1 2">
    <name type="scientific">Carnobacterium maltaromaticum LMA28</name>
    <dbReference type="NCBI Taxonomy" id="1234679"/>
    <lineage>
        <taxon>Bacteria</taxon>
        <taxon>Bacillati</taxon>
        <taxon>Bacillota</taxon>
        <taxon>Bacilli</taxon>
        <taxon>Lactobacillales</taxon>
        <taxon>Carnobacteriaceae</taxon>
        <taxon>Carnobacterium</taxon>
    </lineage>
</organism>
<proteinExistence type="predicted"/>
<dbReference type="RefSeq" id="WP_015076740.1">
    <property type="nucleotide sequence ID" value="NC_019425.2"/>
</dbReference>
<name>K8EIB9_CARML</name>
<dbReference type="AlphaFoldDB" id="K8EIB9"/>
<sequence length="198" mass="22467">MDSYVVAACIALFGVFVSITGSYITNERITKKSLDVQKKLAKENINANLVAKARIEWIQSVREESASFITLCSQLLNYSSITKINLTSNEVTSSSITLAWEDMTAPPKTAIDEEELPLERELLLNEIALKANLLIIYFGPDDSGKNDDIINKIQSIIDIINMENYSSFMTKMENEIMIFRDEIRVYLKEEWIKAKKGI</sequence>
<dbReference type="STRING" id="1234679.BN424_2148"/>
<dbReference type="EMBL" id="HE999757">
    <property type="protein sequence ID" value="CCO11588.2"/>
    <property type="molecule type" value="Genomic_DNA"/>
</dbReference>
<gene>
    <name evidence="1" type="ORF">BN424_2148</name>
</gene>
<dbReference type="OrthoDB" id="2087779at2"/>